<evidence type="ECO:0000256" key="1">
    <source>
        <dbReference type="SAM" id="MobiDB-lite"/>
    </source>
</evidence>
<feature type="compositionally biased region" description="Polar residues" evidence="1">
    <location>
        <begin position="55"/>
        <end position="65"/>
    </location>
</feature>
<protein>
    <submittedName>
        <fullName evidence="2">Uncharacterized protein</fullName>
    </submittedName>
</protein>
<feature type="non-terminal residue" evidence="2">
    <location>
        <position position="104"/>
    </location>
</feature>
<accession>A0A6N2C9R4</accession>
<organism evidence="2">
    <name type="scientific">Solanum chilense</name>
    <name type="common">Tomato</name>
    <name type="synonym">Lycopersicon chilense</name>
    <dbReference type="NCBI Taxonomy" id="4083"/>
    <lineage>
        <taxon>Eukaryota</taxon>
        <taxon>Viridiplantae</taxon>
        <taxon>Streptophyta</taxon>
        <taxon>Embryophyta</taxon>
        <taxon>Tracheophyta</taxon>
        <taxon>Spermatophyta</taxon>
        <taxon>Magnoliopsida</taxon>
        <taxon>eudicotyledons</taxon>
        <taxon>Gunneridae</taxon>
        <taxon>Pentapetalae</taxon>
        <taxon>asterids</taxon>
        <taxon>lamiids</taxon>
        <taxon>Solanales</taxon>
        <taxon>Solanaceae</taxon>
        <taxon>Solanoideae</taxon>
        <taxon>Solaneae</taxon>
        <taxon>Solanum</taxon>
        <taxon>Solanum subgen. Lycopersicon</taxon>
    </lineage>
</organism>
<feature type="compositionally biased region" description="Low complexity" evidence="1">
    <location>
        <begin position="1"/>
        <end position="14"/>
    </location>
</feature>
<name>A0A6N2C9R4_SOLCI</name>
<comment type="caution">
    <text evidence="2">The sequence shown here is derived from an EMBL/GenBank/DDBJ whole genome shotgun (WGS) entry which is preliminary data.</text>
</comment>
<proteinExistence type="predicted"/>
<evidence type="ECO:0000313" key="2">
    <source>
        <dbReference type="EMBL" id="TMX02321.1"/>
    </source>
</evidence>
<dbReference type="EMBL" id="RXGB01000685">
    <property type="protein sequence ID" value="TMX02321.1"/>
    <property type="molecule type" value="Genomic_DNA"/>
</dbReference>
<sequence length="104" mass="11564">TPSSSSRETSSWTTMRGARSEDHHRTSIAGSNFSSRVTRRSLSTTAASRRWRYQLSPSPAKNNNKLHAASSESEHRQQPGYCKNGSSFRFLHGGGPWEGKNNLL</sequence>
<feature type="region of interest" description="Disordered" evidence="1">
    <location>
        <begin position="1"/>
        <end position="104"/>
    </location>
</feature>
<gene>
    <name evidence="2" type="ORF">EJD97_022044</name>
</gene>
<feature type="compositionally biased region" description="Low complexity" evidence="1">
    <location>
        <begin position="34"/>
        <end position="48"/>
    </location>
</feature>
<feature type="non-terminal residue" evidence="2">
    <location>
        <position position="1"/>
    </location>
</feature>
<reference evidence="2" key="1">
    <citation type="submission" date="2019-05" db="EMBL/GenBank/DDBJ databases">
        <title>The de novo reference genome and transcriptome assemblies of the wild tomato species Solanum chilense.</title>
        <authorList>
            <person name="Stam R."/>
            <person name="Nosenko T."/>
            <person name="Hoerger A.C."/>
            <person name="Stephan W."/>
            <person name="Seidel M.A."/>
            <person name="Kuhn J.M.M."/>
            <person name="Haberer G."/>
            <person name="Tellier A."/>
        </authorList>
    </citation>
    <scope>NUCLEOTIDE SEQUENCE</scope>
    <source>
        <tissue evidence="2">Mature leaves</tissue>
    </source>
</reference>
<dbReference type="AlphaFoldDB" id="A0A6N2C9R4"/>